<evidence type="ECO:0000313" key="4">
    <source>
        <dbReference type="Proteomes" id="UP000462014"/>
    </source>
</evidence>
<evidence type="ECO:0000313" key="3">
    <source>
        <dbReference type="EMBL" id="MVN21011.1"/>
    </source>
</evidence>
<evidence type="ECO:0000259" key="2">
    <source>
        <dbReference type="Pfam" id="PF01370"/>
    </source>
</evidence>
<proteinExistence type="inferred from homology"/>
<dbReference type="AlphaFoldDB" id="A0A7K1SUL1"/>
<evidence type="ECO:0000256" key="1">
    <source>
        <dbReference type="ARBA" id="ARBA00007637"/>
    </source>
</evidence>
<keyword evidence="4" id="KW-1185">Reference proteome</keyword>
<sequence length="301" mass="33703">MILLTGASGFIGQHLLSALIAMYGIDNVLALTSNPISGCKYLLHNNYQFERSYFSESGYANSINIIIHAGAYTPKNASQSNDWKRCNENIYNTEKLLDTDLPNLKKVIYLSTLDVYGKADLISESSLIEPISLYGFSKLYSEKLIASWANDKNKMCQILRVGHVYGPGEEVYQKIVPVTIKKIIKNEPVQIWGSGKELRAFIYIKDIIKCILNALNLNEDIGPVNLVSSNAISIADLVNKLINISGKVINIETIATTTVGRSLIFDNSKMKQYLLLSETDFDSGLAEEWHYMNQRNGKYIL</sequence>
<organism evidence="3 4">
    <name type="scientific">Mucilaginibacter arboris</name>
    <dbReference type="NCBI Taxonomy" id="2682090"/>
    <lineage>
        <taxon>Bacteria</taxon>
        <taxon>Pseudomonadati</taxon>
        <taxon>Bacteroidota</taxon>
        <taxon>Sphingobacteriia</taxon>
        <taxon>Sphingobacteriales</taxon>
        <taxon>Sphingobacteriaceae</taxon>
        <taxon>Mucilaginibacter</taxon>
    </lineage>
</organism>
<dbReference type="EMBL" id="WPIK01000004">
    <property type="protein sequence ID" value="MVN21011.1"/>
    <property type="molecule type" value="Genomic_DNA"/>
</dbReference>
<comment type="similarity">
    <text evidence="1">Belongs to the NAD(P)-dependent epimerase/dehydratase family.</text>
</comment>
<dbReference type="Pfam" id="PF01370">
    <property type="entry name" value="Epimerase"/>
    <property type="match status" value="1"/>
</dbReference>
<name>A0A7K1SUL1_9SPHI</name>
<dbReference type="Gene3D" id="3.40.50.720">
    <property type="entry name" value="NAD(P)-binding Rossmann-like Domain"/>
    <property type="match status" value="1"/>
</dbReference>
<dbReference type="InterPro" id="IPR036291">
    <property type="entry name" value="NAD(P)-bd_dom_sf"/>
</dbReference>
<accession>A0A7K1SUL1</accession>
<dbReference type="SUPFAM" id="SSF51735">
    <property type="entry name" value="NAD(P)-binding Rossmann-fold domains"/>
    <property type="match status" value="1"/>
</dbReference>
<dbReference type="Proteomes" id="UP000462014">
    <property type="component" value="Unassembled WGS sequence"/>
</dbReference>
<dbReference type="PANTHER" id="PTHR43000">
    <property type="entry name" value="DTDP-D-GLUCOSE 4,6-DEHYDRATASE-RELATED"/>
    <property type="match status" value="1"/>
</dbReference>
<gene>
    <name evidence="3" type="ORF">GO621_05600</name>
</gene>
<protein>
    <submittedName>
        <fullName evidence="3">NAD-dependent epimerase/dehydratase family protein</fullName>
    </submittedName>
</protein>
<reference evidence="3 4" key="1">
    <citation type="submission" date="2019-12" db="EMBL/GenBank/DDBJ databases">
        <title>Mucilaginibacter sp. HMF7410 genome sequencing and assembly.</title>
        <authorList>
            <person name="Kang H."/>
            <person name="Cha I."/>
            <person name="Kim H."/>
            <person name="Joh K."/>
        </authorList>
    </citation>
    <scope>NUCLEOTIDE SEQUENCE [LARGE SCALE GENOMIC DNA]</scope>
    <source>
        <strain evidence="3 4">HMF7410</strain>
    </source>
</reference>
<comment type="caution">
    <text evidence="3">The sequence shown here is derived from an EMBL/GenBank/DDBJ whole genome shotgun (WGS) entry which is preliminary data.</text>
</comment>
<feature type="domain" description="NAD-dependent epimerase/dehydratase" evidence="2">
    <location>
        <begin position="2"/>
        <end position="220"/>
    </location>
</feature>
<dbReference type="RefSeq" id="WP_157564994.1">
    <property type="nucleotide sequence ID" value="NZ_WPIK01000004.1"/>
</dbReference>
<dbReference type="InterPro" id="IPR001509">
    <property type="entry name" value="Epimerase_deHydtase"/>
</dbReference>